<dbReference type="InterPro" id="IPR050259">
    <property type="entry name" value="SDR"/>
</dbReference>
<dbReference type="InterPro" id="IPR036291">
    <property type="entry name" value="NAD(P)-bd_dom_sf"/>
</dbReference>
<protein>
    <submittedName>
        <fullName evidence="2">SDR family oxidoreductase</fullName>
    </submittedName>
</protein>
<proteinExistence type="inferred from homology"/>
<dbReference type="InterPro" id="IPR002347">
    <property type="entry name" value="SDR_fam"/>
</dbReference>
<sequence length="261" mass="27439">MLIDLTGRTALVTGSTAGIGLAIAEGLHASGATVILNGRTDERVAAAAEKFGTSERVRGVAADIGTAAGCQAVVEAEPEVDILVNNAGVFSPQPLFEIPDAEWERFFAVNVMSGIRLSRHYVPAMTKRQWGRTVFVSSESAVQIPPEMVHYGTTKTAQLAVARGMAEAVRGTGVTVNSVLPGPTASEGVERFVREMVGDEIESMEEAGRIFVERERPTSLLGRLASAEEVANLVVYLCSDQAAATTGAALRVDGGVLRGVL</sequence>
<comment type="caution">
    <text evidence="2">The sequence shown here is derived from an EMBL/GenBank/DDBJ whole genome shotgun (WGS) entry which is preliminary data.</text>
</comment>
<evidence type="ECO:0000313" key="2">
    <source>
        <dbReference type="EMBL" id="GAA0360925.1"/>
    </source>
</evidence>
<accession>A0ABP3H4V8</accession>
<gene>
    <name evidence="2" type="ORF">GCM10010319_43020</name>
</gene>
<dbReference type="CDD" id="cd05233">
    <property type="entry name" value="SDR_c"/>
    <property type="match status" value="1"/>
</dbReference>
<evidence type="ECO:0000313" key="3">
    <source>
        <dbReference type="Proteomes" id="UP001500063"/>
    </source>
</evidence>
<comment type="similarity">
    <text evidence="1">Belongs to the short-chain dehydrogenases/reductases (SDR) family.</text>
</comment>
<name>A0ABP3H4V8_9ACTN</name>
<dbReference type="Gene3D" id="3.40.50.720">
    <property type="entry name" value="NAD(P)-binding Rossmann-like Domain"/>
    <property type="match status" value="1"/>
</dbReference>
<reference evidence="3" key="1">
    <citation type="journal article" date="2019" name="Int. J. Syst. Evol. Microbiol.">
        <title>The Global Catalogue of Microorganisms (GCM) 10K type strain sequencing project: providing services to taxonomists for standard genome sequencing and annotation.</title>
        <authorList>
            <consortium name="The Broad Institute Genomics Platform"/>
            <consortium name="The Broad Institute Genome Sequencing Center for Infectious Disease"/>
            <person name="Wu L."/>
            <person name="Ma J."/>
        </authorList>
    </citation>
    <scope>NUCLEOTIDE SEQUENCE [LARGE SCALE GENOMIC DNA]</scope>
    <source>
        <strain evidence="3">JCM 4565</strain>
    </source>
</reference>
<evidence type="ECO:0000256" key="1">
    <source>
        <dbReference type="ARBA" id="ARBA00006484"/>
    </source>
</evidence>
<dbReference type="Proteomes" id="UP001500063">
    <property type="component" value="Unassembled WGS sequence"/>
</dbReference>
<dbReference type="EMBL" id="BAAABW010000024">
    <property type="protein sequence ID" value="GAA0360925.1"/>
    <property type="molecule type" value="Genomic_DNA"/>
</dbReference>
<organism evidence="2 3">
    <name type="scientific">Streptomyces blastmyceticus</name>
    <dbReference type="NCBI Taxonomy" id="68180"/>
    <lineage>
        <taxon>Bacteria</taxon>
        <taxon>Bacillati</taxon>
        <taxon>Actinomycetota</taxon>
        <taxon>Actinomycetes</taxon>
        <taxon>Kitasatosporales</taxon>
        <taxon>Streptomycetaceae</taxon>
        <taxon>Streptomyces</taxon>
    </lineage>
</organism>
<dbReference type="PANTHER" id="PTHR42879">
    <property type="entry name" value="3-OXOACYL-(ACYL-CARRIER-PROTEIN) REDUCTASE"/>
    <property type="match status" value="1"/>
</dbReference>
<dbReference type="Pfam" id="PF00106">
    <property type="entry name" value="adh_short"/>
    <property type="match status" value="1"/>
</dbReference>
<dbReference type="RefSeq" id="WP_301892212.1">
    <property type="nucleotide sequence ID" value="NZ_BAAABW010000024.1"/>
</dbReference>
<dbReference type="PRINTS" id="PR00081">
    <property type="entry name" value="GDHRDH"/>
</dbReference>
<keyword evidence="3" id="KW-1185">Reference proteome</keyword>
<dbReference type="SUPFAM" id="SSF51735">
    <property type="entry name" value="NAD(P)-binding Rossmann-fold domains"/>
    <property type="match status" value="1"/>
</dbReference>